<dbReference type="EMBL" id="CP032829">
    <property type="protein sequence ID" value="AYJ85759.1"/>
    <property type="molecule type" value="Genomic_DNA"/>
</dbReference>
<keyword evidence="5" id="KW-1185">Reference proteome</keyword>
<keyword evidence="4" id="KW-0347">Helicase</keyword>
<dbReference type="InterPro" id="IPR001650">
    <property type="entry name" value="Helicase_C-like"/>
</dbReference>
<gene>
    <name evidence="4" type="ORF">D3Y57_06970</name>
</gene>
<reference evidence="4 5" key="1">
    <citation type="submission" date="2018-09" db="EMBL/GenBank/DDBJ databases">
        <title>Sphingomonas peninsula sp. nov., isolated from fildes peninsula, Antarctic soil.</title>
        <authorList>
            <person name="Yingchao G."/>
        </authorList>
    </citation>
    <scope>NUCLEOTIDE SEQUENCE [LARGE SCALE GENOMIC DNA]</scope>
    <source>
        <strain evidence="4 5">YZ-8</strain>
    </source>
</reference>
<keyword evidence="4" id="KW-0378">Hydrolase</keyword>
<dbReference type="Pfam" id="PF04851">
    <property type="entry name" value="ResIII"/>
    <property type="match status" value="1"/>
</dbReference>
<name>A0A494T8T5_SPHPE</name>
<dbReference type="GO" id="GO:0005829">
    <property type="term" value="C:cytosol"/>
    <property type="evidence" value="ECO:0007669"/>
    <property type="project" value="TreeGrafter"/>
</dbReference>
<organism evidence="4 5">
    <name type="scientific">Sphingomonas paeninsulae</name>
    <dbReference type="NCBI Taxonomy" id="2319844"/>
    <lineage>
        <taxon>Bacteria</taxon>
        <taxon>Pseudomonadati</taxon>
        <taxon>Pseudomonadota</taxon>
        <taxon>Alphaproteobacteria</taxon>
        <taxon>Sphingomonadales</taxon>
        <taxon>Sphingomonadaceae</taxon>
        <taxon>Sphingomonas</taxon>
    </lineage>
</organism>
<dbReference type="SUPFAM" id="SSF52540">
    <property type="entry name" value="P-loop containing nucleoside triphosphate hydrolases"/>
    <property type="match status" value="1"/>
</dbReference>
<dbReference type="GO" id="GO:0016787">
    <property type="term" value="F:hydrolase activity"/>
    <property type="evidence" value="ECO:0007669"/>
    <property type="project" value="InterPro"/>
</dbReference>
<keyword evidence="1" id="KW-0175">Coiled coil</keyword>
<dbReference type="SMART" id="SM00487">
    <property type="entry name" value="DEXDc"/>
    <property type="match status" value="1"/>
</dbReference>
<dbReference type="PANTHER" id="PTHR47396:SF1">
    <property type="entry name" value="ATP-DEPENDENT HELICASE IRC3-RELATED"/>
    <property type="match status" value="1"/>
</dbReference>
<feature type="domain" description="Helicase C-terminal" evidence="3">
    <location>
        <begin position="215"/>
        <end position="361"/>
    </location>
</feature>
<dbReference type="KEGG" id="spha:D3Y57_06970"/>
<dbReference type="GO" id="GO:0005524">
    <property type="term" value="F:ATP binding"/>
    <property type="evidence" value="ECO:0007669"/>
    <property type="project" value="InterPro"/>
</dbReference>
<dbReference type="RefSeq" id="WP_121152384.1">
    <property type="nucleotide sequence ID" value="NZ_CP032829.1"/>
</dbReference>
<sequence length="465" mass="50706">MELRDYQDGMLEEARGHMRAGVRRILLQLPTGGGKTVMAAKMLGGASARAIASQFLVHRRELIEQTSDTFRRVDIPHGIIAAGFVENRDRLVQIAGVHTLGNRLDTATPPGMIVCDEAHHAVAGTWGKILERYGNAFLIGLTATPERLDGRGLKDHFDVIVKGPSVAELIARGFLSPYTYYAPGKPDLLGVPTRAGDFNRGELGAAMDKPKLIGNVVEHYQKLAAGKQGVVFAASVEHSKHLAEAFTAAGVRAAHVDGSMDERDRKRIVSAFRAGDIEIMSNVDLFGEGFDVPGLVYCGLARPTKSLSLHLQQVGRALRVMQGKEQAIICDHAGNAFVHGMPDDPREWSLEGRHKRAGGGGGPTDAMVIHQCLTCYRVSPSRLACCPGCGTEFPNRSRTLEQEAGELTALERIAAKAKATADRKAEERECKSLADFEALGRKRGYEPGWARHQWSFRSKFRRRAA</sequence>
<dbReference type="SMART" id="SM00490">
    <property type="entry name" value="HELICc"/>
    <property type="match status" value="1"/>
</dbReference>
<dbReference type="Pfam" id="PF00271">
    <property type="entry name" value="Helicase_C"/>
    <property type="match status" value="1"/>
</dbReference>
<dbReference type="InterPro" id="IPR027417">
    <property type="entry name" value="P-loop_NTPase"/>
</dbReference>
<evidence type="ECO:0000259" key="2">
    <source>
        <dbReference type="PROSITE" id="PS51192"/>
    </source>
</evidence>
<feature type="coiled-coil region" evidence="1">
    <location>
        <begin position="400"/>
        <end position="427"/>
    </location>
</feature>
<accession>A0A494T8T5</accession>
<evidence type="ECO:0000313" key="5">
    <source>
        <dbReference type="Proteomes" id="UP000276254"/>
    </source>
</evidence>
<protein>
    <submittedName>
        <fullName evidence="4">DEAD/DEAH box helicase</fullName>
    </submittedName>
</protein>
<dbReference type="GO" id="GO:0004386">
    <property type="term" value="F:helicase activity"/>
    <property type="evidence" value="ECO:0007669"/>
    <property type="project" value="UniProtKB-KW"/>
</dbReference>
<dbReference type="GO" id="GO:0003677">
    <property type="term" value="F:DNA binding"/>
    <property type="evidence" value="ECO:0007669"/>
    <property type="project" value="InterPro"/>
</dbReference>
<keyword evidence="4" id="KW-0067">ATP-binding</keyword>
<proteinExistence type="predicted"/>
<dbReference type="PROSITE" id="PS51192">
    <property type="entry name" value="HELICASE_ATP_BIND_1"/>
    <property type="match status" value="1"/>
</dbReference>
<dbReference type="AlphaFoldDB" id="A0A494T8T5"/>
<dbReference type="PROSITE" id="PS51194">
    <property type="entry name" value="HELICASE_CTER"/>
    <property type="match status" value="1"/>
</dbReference>
<keyword evidence="4" id="KW-0547">Nucleotide-binding</keyword>
<dbReference type="InterPro" id="IPR006935">
    <property type="entry name" value="Helicase/UvrB_N"/>
</dbReference>
<dbReference type="InterPro" id="IPR014001">
    <property type="entry name" value="Helicase_ATP-bd"/>
</dbReference>
<dbReference type="OrthoDB" id="9804086at2"/>
<evidence type="ECO:0000256" key="1">
    <source>
        <dbReference type="SAM" id="Coils"/>
    </source>
</evidence>
<dbReference type="InterPro" id="IPR050742">
    <property type="entry name" value="Helicase_Restrict-Modif_Enz"/>
</dbReference>
<evidence type="ECO:0000313" key="4">
    <source>
        <dbReference type="EMBL" id="AYJ85759.1"/>
    </source>
</evidence>
<evidence type="ECO:0000259" key="3">
    <source>
        <dbReference type="PROSITE" id="PS51194"/>
    </source>
</evidence>
<dbReference type="PANTHER" id="PTHR47396">
    <property type="entry name" value="TYPE I RESTRICTION ENZYME ECOKI R PROTEIN"/>
    <property type="match status" value="1"/>
</dbReference>
<feature type="domain" description="Helicase ATP-binding" evidence="2">
    <location>
        <begin position="16"/>
        <end position="163"/>
    </location>
</feature>
<dbReference type="Gene3D" id="3.40.50.300">
    <property type="entry name" value="P-loop containing nucleotide triphosphate hydrolases"/>
    <property type="match status" value="2"/>
</dbReference>
<dbReference type="Proteomes" id="UP000276254">
    <property type="component" value="Chromosome"/>
</dbReference>